<protein>
    <submittedName>
        <fullName evidence="3">CSON011176 protein</fullName>
    </submittedName>
</protein>
<dbReference type="EMBL" id="UFQT01000047">
    <property type="protein sequence ID" value="SSX18932.1"/>
    <property type="molecule type" value="Genomic_DNA"/>
</dbReference>
<gene>
    <name evidence="3" type="primary">CSON011176</name>
</gene>
<dbReference type="EMBL" id="UFQS01000047">
    <property type="protein sequence ID" value="SSW98546.1"/>
    <property type="molecule type" value="Genomic_DNA"/>
</dbReference>
<reference evidence="2" key="1">
    <citation type="submission" date="2018-04" db="EMBL/GenBank/DDBJ databases">
        <authorList>
            <person name="Go L.Y."/>
            <person name="Mitchell J.A."/>
        </authorList>
    </citation>
    <scope>NUCLEOTIDE SEQUENCE</scope>
    <source>
        <tissue evidence="2">Whole organism</tissue>
    </source>
</reference>
<name>A0A336LLK8_CULSO</name>
<feature type="region of interest" description="Disordered" evidence="1">
    <location>
        <begin position="1"/>
        <end position="21"/>
    </location>
</feature>
<dbReference type="AlphaFoldDB" id="A0A336LLK8"/>
<evidence type="ECO:0000313" key="2">
    <source>
        <dbReference type="EMBL" id="SSW98546.1"/>
    </source>
</evidence>
<organism evidence="3">
    <name type="scientific">Culicoides sonorensis</name>
    <name type="common">Biting midge</name>
    <dbReference type="NCBI Taxonomy" id="179676"/>
    <lineage>
        <taxon>Eukaryota</taxon>
        <taxon>Metazoa</taxon>
        <taxon>Ecdysozoa</taxon>
        <taxon>Arthropoda</taxon>
        <taxon>Hexapoda</taxon>
        <taxon>Insecta</taxon>
        <taxon>Pterygota</taxon>
        <taxon>Neoptera</taxon>
        <taxon>Endopterygota</taxon>
        <taxon>Diptera</taxon>
        <taxon>Nematocera</taxon>
        <taxon>Chironomoidea</taxon>
        <taxon>Ceratopogonidae</taxon>
        <taxon>Ceratopogoninae</taxon>
        <taxon>Culicoides</taxon>
        <taxon>Monoculicoides</taxon>
    </lineage>
</organism>
<evidence type="ECO:0000313" key="3">
    <source>
        <dbReference type="EMBL" id="SSX18932.1"/>
    </source>
</evidence>
<sequence>MYPQNEEELQPLLQPSSSRTYGTKSANFDFFAISRKKFLPFAVFSKKSIAAARSFILILRKSSKRNRGNL</sequence>
<accession>A0A336LLK8</accession>
<proteinExistence type="predicted"/>
<dbReference type="VEuPathDB" id="VectorBase:CSON011176"/>
<evidence type="ECO:0000256" key="1">
    <source>
        <dbReference type="SAM" id="MobiDB-lite"/>
    </source>
</evidence>
<reference evidence="3" key="2">
    <citation type="submission" date="2018-07" db="EMBL/GenBank/DDBJ databases">
        <authorList>
            <person name="Quirk P.G."/>
            <person name="Krulwich T.A."/>
        </authorList>
    </citation>
    <scope>NUCLEOTIDE SEQUENCE</scope>
</reference>